<dbReference type="STRING" id="1045775.SAMN05216378_0844"/>
<dbReference type="AlphaFoldDB" id="A0A1I1UBG6"/>
<dbReference type="InterPro" id="IPR050129">
    <property type="entry name" value="Zn_alcohol_dh"/>
</dbReference>
<dbReference type="CDD" id="cd08239">
    <property type="entry name" value="THR_DH_like"/>
    <property type="match status" value="1"/>
</dbReference>
<dbReference type="Pfam" id="PF00107">
    <property type="entry name" value="ADH_zinc_N"/>
    <property type="match status" value="1"/>
</dbReference>
<keyword evidence="2 4" id="KW-0862">Zinc</keyword>
<dbReference type="PROSITE" id="PS00059">
    <property type="entry name" value="ADH_ZINC"/>
    <property type="match status" value="1"/>
</dbReference>
<dbReference type="Proteomes" id="UP000198855">
    <property type="component" value="Unassembled WGS sequence"/>
</dbReference>
<dbReference type="SUPFAM" id="SSF51735">
    <property type="entry name" value="NAD(P)-binding Rossmann-fold domains"/>
    <property type="match status" value="1"/>
</dbReference>
<reference evidence="7" key="1">
    <citation type="submission" date="2016-10" db="EMBL/GenBank/DDBJ databases">
        <authorList>
            <person name="Varghese N."/>
            <person name="Submissions S."/>
        </authorList>
    </citation>
    <scope>NUCLEOTIDE SEQUENCE [LARGE SCALE GENOMIC DNA]</scope>
    <source>
        <strain evidence="7">CGMCC 1.10784</strain>
    </source>
</reference>
<organism evidence="6 7">
    <name type="scientific">Paenibacillus catalpae</name>
    <dbReference type="NCBI Taxonomy" id="1045775"/>
    <lineage>
        <taxon>Bacteria</taxon>
        <taxon>Bacillati</taxon>
        <taxon>Bacillota</taxon>
        <taxon>Bacilli</taxon>
        <taxon>Bacillales</taxon>
        <taxon>Paenibacillaceae</taxon>
        <taxon>Paenibacillus</taxon>
    </lineage>
</organism>
<gene>
    <name evidence="6" type="ORF">SAMN05216378_0844</name>
</gene>
<keyword evidence="7" id="KW-1185">Reference proteome</keyword>
<keyword evidence="3" id="KW-0560">Oxidoreductase</keyword>
<dbReference type="OrthoDB" id="9806940at2"/>
<dbReference type="EMBL" id="FOMT01000001">
    <property type="protein sequence ID" value="SFD65290.1"/>
    <property type="molecule type" value="Genomic_DNA"/>
</dbReference>
<dbReference type="PANTHER" id="PTHR43401">
    <property type="entry name" value="L-THREONINE 3-DEHYDROGENASE"/>
    <property type="match status" value="1"/>
</dbReference>
<dbReference type="RefSeq" id="WP_091181339.1">
    <property type="nucleotide sequence ID" value="NZ_FOMT01000001.1"/>
</dbReference>
<dbReference type="GO" id="GO:0016491">
    <property type="term" value="F:oxidoreductase activity"/>
    <property type="evidence" value="ECO:0007669"/>
    <property type="project" value="UniProtKB-KW"/>
</dbReference>
<dbReference type="InterPro" id="IPR002328">
    <property type="entry name" value="ADH_Zn_CS"/>
</dbReference>
<accession>A0A1I1UBG6</accession>
<evidence type="ECO:0000259" key="5">
    <source>
        <dbReference type="SMART" id="SM00829"/>
    </source>
</evidence>
<dbReference type="Pfam" id="PF08240">
    <property type="entry name" value="ADH_N"/>
    <property type="match status" value="1"/>
</dbReference>
<dbReference type="InterPro" id="IPR020843">
    <property type="entry name" value="ER"/>
</dbReference>
<proteinExistence type="inferred from homology"/>
<comment type="similarity">
    <text evidence="4">Belongs to the zinc-containing alcohol dehydrogenase family.</text>
</comment>
<protein>
    <submittedName>
        <fullName evidence="6">Alcohol dehydrogenase, propanol-preferring</fullName>
    </submittedName>
</protein>
<dbReference type="InterPro" id="IPR011032">
    <property type="entry name" value="GroES-like_sf"/>
</dbReference>
<feature type="domain" description="Enoyl reductase (ER)" evidence="5">
    <location>
        <begin position="18"/>
        <end position="343"/>
    </location>
</feature>
<dbReference type="InterPro" id="IPR036291">
    <property type="entry name" value="NAD(P)-bd_dom_sf"/>
</dbReference>
<comment type="cofactor">
    <cofactor evidence="4">
        <name>Zn(2+)</name>
        <dbReference type="ChEBI" id="CHEBI:29105"/>
    </cofactor>
</comment>
<evidence type="ECO:0000256" key="3">
    <source>
        <dbReference type="ARBA" id="ARBA00023002"/>
    </source>
</evidence>
<dbReference type="InterPro" id="IPR013149">
    <property type="entry name" value="ADH-like_C"/>
</dbReference>
<name>A0A1I1UBG6_9BACL</name>
<evidence type="ECO:0000313" key="6">
    <source>
        <dbReference type="EMBL" id="SFD65290.1"/>
    </source>
</evidence>
<evidence type="ECO:0000256" key="2">
    <source>
        <dbReference type="ARBA" id="ARBA00022833"/>
    </source>
</evidence>
<evidence type="ECO:0000256" key="1">
    <source>
        <dbReference type="ARBA" id="ARBA00022723"/>
    </source>
</evidence>
<evidence type="ECO:0000313" key="7">
    <source>
        <dbReference type="Proteomes" id="UP000198855"/>
    </source>
</evidence>
<sequence>MSQVIHVPQTMNIPLFVGQGKIEYGEKSVPAPGEGQLLLQVKANALCGSDRSQYYDGSTTVPGHEAAGIVVGAGEGATTAIGTHGVVFLMDFCGECRSCKLGFTNQCLQKRADYGFTHDGGYAPYIVINENVFFPVDPSIPLTEATMLLDIMGTGGHAIKRAKLVHPDIQSVLVAGAGPIGLGVLAMAKLLLGEETPVFIMDFVDYRLELAEKMGAIPVQLSNRSVTEVIREAGLEGVDIAIDTSGKTSGRRTSLDALNQRGVLICVGHGQELNLGISNDIIAPERAVLGSEYFQYNELAENHDLILKHLPYLQQIITHRYGMDQIQEAYELFFEGNTGKVLIEQ</sequence>
<dbReference type="SUPFAM" id="SSF50129">
    <property type="entry name" value="GroES-like"/>
    <property type="match status" value="1"/>
</dbReference>
<dbReference type="SMART" id="SM00829">
    <property type="entry name" value="PKS_ER"/>
    <property type="match status" value="1"/>
</dbReference>
<dbReference type="PANTHER" id="PTHR43401:SF2">
    <property type="entry name" value="L-THREONINE 3-DEHYDROGENASE"/>
    <property type="match status" value="1"/>
</dbReference>
<dbReference type="Gene3D" id="3.90.180.10">
    <property type="entry name" value="Medium-chain alcohol dehydrogenases, catalytic domain"/>
    <property type="match status" value="1"/>
</dbReference>
<evidence type="ECO:0000256" key="4">
    <source>
        <dbReference type="RuleBase" id="RU361277"/>
    </source>
</evidence>
<dbReference type="GO" id="GO:0008270">
    <property type="term" value="F:zinc ion binding"/>
    <property type="evidence" value="ECO:0007669"/>
    <property type="project" value="InterPro"/>
</dbReference>
<keyword evidence="1 4" id="KW-0479">Metal-binding</keyword>
<dbReference type="InterPro" id="IPR013154">
    <property type="entry name" value="ADH-like_N"/>
</dbReference>
<dbReference type="Gene3D" id="3.40.50.720">
    <property type="entry name" value="NAD(P)-binding Rossmann-like Domain"/>
    <property type="match status" value="1"/>
</dbReference>